<protein>
    <submittedName>
        <fullName evidence="2">Uncharacterized protein DUF3144</fullName>
    </submittedName>
</protein>
<accession>A0A4R6GH28</accession>
<feature type="compositionally biased region" description="Basic and acidic residues" evidence="1">
    <location>
        <begin position="1"/>
        <end position="13"/>
    </location>
</feature>
<sequence length="112" mass="12707">MSDDNFKAKDISRKAPAPPDPNQKFWDMADTFIQLANENSKRAVAGQVCASMMYASARFGAFVASGDAPSEATFKDQIEGAVAYFRTEYEKMLRENFRDYAENFKSYHPEKK</sequence>
<reference evidence="2 3" key="1">
    <citation type="submission" date="2019-03" db="EMBL/GenBank/DDBJ databases">
        <title>Genomic Encyclopedia of Type Strains, Phase IV (KMG-IV): sequencing the most valuable type-strain genomes for metagenomic binning, comparative biology and taxonomic classification.</title>
        <authorList>
            <person name="Goeker M."/>
        </authorList>
    </citation>
    <scope>NUCLEOTIDE SEQUENCE [LARGE SCALE GENOMIC DNA]</scope>
    <source>
        <strain evidence="2 3">DSM 18555</strain>
    </source>
</reference>
<keyword evidence="3" id="KW-1185">Reference proteome</keyword>
<evidence type="ECO:0000313" key="2">
    <source>
        <dbReference type="EMBL" id="TDN93620.1"/>
    </source>
</evidence>
<feature type="region of interest" description="Disordered" evidence="1">
    <location>
        <begin position="1"/>
        <end position="23"/>
    </location>
</feature>
<gene>
    <name evidence="2" type="ORF">EV677_0150</name>
</gene>
<dbReference type="AlphaFoldDB" id="A0A4R6GH28"/>
<dbReference type="RefSeq" id="WP_112990342.1">
    <property type="nucleotide sequence ID" value="NZ_PTLZ01000001.1"/>
</dbReference>
<proteinExistence type="predicted"/>
<comment type="caution">
    <text evidence="2">The sequence shown here is derived from an EMBL/GenBank/DDBJ whole genome shotgun (WGS) entry which is preliminary data.</text>
</comment>
<name>A0A4R6GH28_9BURK</name>
<dbReference type="InterPro" id="IPR021490">
    <property type="entry name" value="DUF3144"/>
</dbReference>
<organism evidence="2 3">
    <name type="scientific">Herminiimonas fonticola</name>
    <dbReference type="NCBI Taxonomy" id="303380"/>
    <lineage>
        <taxon>Bacteria</taxon>
        <taxon>Pseudomonadati</taxon>
        <taxon>Pseudomonadota</taxon>
        <taxon>Betaproteobacteria</taxon>
        <taxon>Burkholderiales</taxon>
        <taxon>Oxalobacteraceae</taxon>
        <taxon>Herminiimonas</taxon>
    </lineage>
</organism>
<evidence type="ECO:0000256" key="1">
    <source>
        <dbReference type="SAM" id="MobiDB-lite"/>
    </source>
</evidence>
<dbReference type="EMBL" id="SNWF01000004">
    <property type="protein sequence ID" value="TDN93620.1"/>
    <property type="molecule type" value="Genomic_DNA"/>
</dbReference>
<evidence type="ECO:0000313" key="3">
    <source>
        <dbReference type="Proteomes" id="UP000294737"/>
    </source>
</evidence>
<dbReference type="OrthoDB" id="8777328at2"/>
<dbReference type="Proteomes" id="UP000294737">
    <property type="component" value="Unassembled WGS sequence"/>
</dbReference>
<dbReference type="Pfam" id="PF11342">
    <property type="entry name" value="DUF3144"/>
    <property type="match status" value="1"/>
</dbReference>
<dbReference type="Gene3D" id="1.10.287.3020">
    <property type="match status" value="1"/>
</dbReference>